<evidence type="ECO:0000313" key="3">
    <source>
        <dbReference type="EMBL" id="OLU43602.1"/>
    </source>
</evidence>
<dbReference type="InterPro" id="IPR000424">
    <property type="entry name" value="Primosome_PriB/ssb"/>
</dbReference>
<evidence type="ECO:0008006" key="5">
    <source>
        <dbReference type="Google" id="ProtNLM"/>
    </source>
</evidence>
<proteinExistence type="predicted"/>
<dbReference type="GO" id="GO:0003697">
    <property type="term" value="F:single-stranded DNA binding"/>
    <property type="evidence" value="ECO:0007669"/>
    <property type="project" value="InterPro"/>
</dbReference>
<evidence type="ECO:0000313" key="4">
    <source>
        <dbReference type="Proteomes" id="UP000186758"/>
    </source>
</evidence>
<dbReference type="GeneID" id="78477478"/>
<sequence>MLNVFCISGTVINKPELTVMPYDIKQCEITIAVKRPYANAQGIYEDDLITLETWRGLADIASLIAPGTRINATGRVDARINEKRPTERPQYAFVTTRLDIVS</sequence>
<evidence type="ECO:0000256" key="2">
    <source>
        <dbReference type="PROSITE-ProRule" id="PRU00252"/>
    </source>
</evidence>
<dbReference type="OrthoDB" id="9809878at2"/>
<dbReference type="PROSITE" id="PS50935">
    <property type="entry name" value="SSB"/>
    <property type="match status" value="1"/>
</dbReference>
<protein>
    <recommendedName>
        <fullName evidence="5">Single-stranded DNA-binding protein</fullName>
    </recommendedName>
</protein>
<dbReference type="Pfam" id="PF00436">
    <property type="entry name" value="SSB"/>
    <property type="match status" value="1"/>
</dbReference>
<dbReference type="Proteomes" id="UP000186758">
    <property type="component" value="Unassembled WGS sequence"/>
</dbReference>
<dbReference type="SUPFAM" id="SSF50249">
    <property type="entry name" value="Nucleic acid-binding proteins"/>
    <property type="match status" value="1"/>
</dbReference>
<organism evidence="3 4">
    <name type="scientific">Faecalibaculum rodentium</name>
    <dbReference type="NCBI Taxonomy" id="1702221"/>
    <lineage>
        <taxon>Bacteria</taxon>
        <taxon>Bacillati</taxon>
        <taxon>Bacillota</taxon>
        <taxon>Erysipelotrichia</taxon>
        <taxon>Erysipelotrichales</taxon>
        <taxon>Erysipelotrichaceae</taxon>
        <taxon>Faecalibaculum</taxon>
    </lineage>
</organism>
<dbReference type="RefSeq" id="WP_067555401.1">
    <property type="nucleotide sequence ID" value="NZ_CAMTMS010000007.1"/>
</dbReference>
<name>A0A1Q9YHH4_9FIRM</name>
<keyword evidence="1 2" id="KW-0238">DNA-binding</keyword>
<comment type="caution">
    <text evidence="3">The sequence shown here is derived from an EMBL/GenBank/DDBJ whole genome shotgun (WGS) entry which is preliminary data.</text>
</comment>
<gene>
    <name evidence="3" type="ORF">BO223_11565</name>
</gene>
<accession>A0A1Q9YHH4</accession>
<reference evidence="3 4" key="1">
    <citation type="submission" date="2016-11" db="EMBL/GenBank/DDBJ databases">
        <title>Description of two novel members of the family Erysipelotrichaceae: Ileibacterium lipovorans gen. nov., sp. nov. and Dubosiella newyorkensis, gen. nov., sp. nov.</title>
        <authorList>
            <person name="Cox L.M."/>
            <person name="Sohn J."/>
            <person name="Tyrrell K.L."/>
            <person name="Citron D.M."/>
            <person name="Lawson P.A."/>
            <person name="Patel N.B."/>
            <person name="Iizumi T."/>
            <person name="Perez-Perez G.I."/>
            <person name="Goldstein E.J."/>
            <person name="Blaser M.J."/>
        </authorList>
    </citation>
    <scope>NUCLEOTIDE SEQUENCE [LARGE SCALE GENOMIC DNA]</scope>
    <source>
        <strain evidence="3 4">NYU-BL-K8</strain>
    </source>
</reference>
<dbReference type="AlphaFoldDB" id="A0A1Q9YHH4"/>
<evidence type="ECO:0000256" key="1">
    <source>
        <dbReference type="ARBA" id="ARBA00023125"/>
    </source>
</evidence>
<dbReference type="InterPro" id="IPR012340">
    <property type="entry name" value="NA-bd_OB-fold"/>
</dbReference>
<dbReference type="Gene3D" id="2.40.50.140">
    <property type="entry name" value="Nucleic acid-binding proteins"/>
    <property type="match status" value="1"/>
</dbReference>
<dbReference type="EMBL" id="MPJZ01000098">
    <property type="protein sequence ID" value="OLU43602.1"/>
    <property type="molecule type" value="Genomic_DNA"/>
</dbReference>